<accession>A0AAJ0C7Z4</accession>
<feature type="compositionally biased region" description="Low complexity" evidence="1">
    <location>
        <begin position="1"/>
        <end position="18"/>
    </location>
</feature>
<proteinExistence type="predicted"/>
<dbReference type="GeneID" id="85305491"/>
<sequence>MSVSSSSTGSTGSSWSRSVKSDGRSRKSSGSQWTNSSTRSKEHRLPDTPAVKTLVWFAGGNPSRVKKVKVYEDTYERDNDSWSGSSSGRSGRLEMKKEYSVVFVESSSSRGYDGSGYTRRSEWKDVSGRASRSSRRSGGDPWAKGRRTGDGGVIDDDDDDSDDDSTRDGGPTYGQYVPAPPNAGPGVHPGMHQGMHHPGMRPMGPAHPPQPPPNFQARPGMPPQQFRPPPGNMPIRGGGPPPPGFRPA</sequence>
<feature type="region of interest" description="Disordered" evidence="1">
    <location>
        <begin position="1"/>
        <end position="49"/>
    </location>
</feature>
<gene>
    <name evidence="2" type="ORF">QBC33DRAFT_169447</name>
</gene>
<evidence type="ECO:0000256" key="1">
    <source>
        <dbReference type="SAM" id="MobiDB-lite"/>
    </source>
</evidence>
<keyword evidence="3" id="KW-1185">Reference proteome</keyword>
<feature type="compositionally biased region" description="Low complexity" evidence="1">
    <location>
        <begin position="100"/>
        <end position="118"/>
    </location>
</feature>
<dbReference type="EMBL" id="MU838998">
    <property type="protein sequence ID" value="KAK1771834.1"/>
    <property type="molecule type" value="Genomic_DNA"/>
</dbReference>
<feature type="region of interest" description="Disordered" evidence="1">
    <location>
        <begin position="67"/>
        <end position="248"/>
    </location>
</feature>
<feature type="compositionally biased region" description="Low complexity" evidence="1">
    <location>
        <begin position="81"/>
        <end position="90"/>
    </location>
</feature>
<name>A0AAJ0C7Z4_9PEZI</name>
<feature type="compositionally biased region" description="Low complexity" evidence="1">
    <location>
        <begin position="184"/>
        <end position="193"/>
    </location>
</feature>
<feature type="compositionally biased region" description="Acidic residues" evidence="1">
    <location>
        <begin position="153"/>
        <end position="165"/>
    </location>
</feature>
<dbReference type="AlphaFoldDB" id="A0AAJ0C7Z4"/>
<dbReference type="Proteomes" id="UP001244011">
    <property type="component" value="Unassembled WGS sequence"/>
</dbReference>
<evidence type="ECO:0000313" key="3">
    <source>
        <dbReference type="Proteomes" id="UP001244011"/>
    </source>
</evidence>
<feature type="compositionally biased region" description="Pro residues" evidence="1">
    <location>
        <begin position="239"/>
        <end position="248"/>
    </location>
</feature>
<comment type="caution">
    <text evidence="2">The sequence shown here is derived from an EMBL/GenBank/DDBJ whole genome shotgun (WGS) entry which is preliminary data.</text>
</comment>
<protein>
    <submittedName>
        <fullName evidence="2">Uncharacterized protein</fullName>
    </submittedName>
</protein>
<reference evidence="2" key="1">
    <citation type="submission" date="2023-06" db="EMBL/GenBank/DDBJ databases">
        <title>Genome-scale phylogeny and comparative genomics of the fungal order Sordariales.</title>
        <authorList>
            <consortium name="Lawrence Berkeley National Laboratory"/>
            <person name="Hensen N."/>
            <person name="Bonometti L."/>
            <person name="Westerberg I."/>
            <person name="Brannstrom I.O."/>
            <person name="Guillou S."/>
            <person name="Cros-Aarteil S."/>
            <person name="Calhoun S."/>
            <person name="Haridas S."/>
            <person name="Kuo A."/>
            <person name="Mondo S."/>
            <person name="Pangilinan J."/>
            <person name="Riley R."/>
            <person name="Labutti K."/>
            <person name="Andreopoulos B."/>
            <person name="Lipzen A."/>
            <person name="Chen C."/>
            <person name="Yanf M."/>
            <person name="Daum C."/>
            <person name="Ng V."/>
            <person name="Clum A."/>
            <person name="Steindorff A."/>
            <person name="Ohm R."/>
            <person name="Martin F."/>
            <person name="Silar P."/>
            <person name="Natvig D."/>
            <person name="Lalanne C."/>
            <person name="Gautier V."/>
            <person name="Ament-Velasquez S.L."/>
            <person name="Kruys A."/>
            <person name="Hutchinson M.I."/>
            <person name="Powell A.J."/>
            <person name="Barry K."/>
            <person name="Miller A.N."/>
            <person name="Grigoriev I.V."/>
            <person name="Debuchy R."/>
            <person name="Gladieux P."/>
            <person name="Thoren M.H."/>
            <person name="Johannesson H."/>
        </authorList>
    </citation>
    <scope>NUCLEOTIDE SEQUENCE</scope>
    <source>
        <strain evidence="2">8032-3</strain>
    </source>
</reference>
<organism evidence="2 3">
    <name type="scientific">Phialemonium atrogriseum</name>
    <dbReference type="NCBI Taxonomy" id="1093897"/>
    <lineage>
        <taxon>Eukaryota</taxon>
        <taxon>Fungi</taxon>
        <taxon>Dikarya</taxon>
        <taxon>Ascomycota</taxon>
        <taxon>Pezizomycotina</taxon>
        <taxon>Sordariomycetes</taxon>
        <taxon>Sordariomycetidae</taxon>
        <taxon>Cephalothecales</taxon>
        <taxon>Cephalothecaceae</taxon>
        <taxon>Phialemonium</taxon>
    </lineage>
</organism>
<feature type="compositionally biased region" description="Basic and acidic residues" evidence="1">
    <location>
        <begin position="69"/>
        <end position="80"/>
    </location>
</feature>
<evidence type="ECO:0000313" key="2">
    <source>
        <dbReference type="EMBL" id="KAK1771834.1"/>
    </source>
</evidence>
<feature type="compositionally biased region" description="Pro residues" evidence="1">
    <location>
        <begin position="205"/>
        <end position="232"/>
    </location>
</feature>
<dbReference type="RefSeq" id="XP_060288047.1">
    <property type="nucleotide sequence ID" value="XM_060422304.1"/>
</dbReference>